<reference evidence="2 3" key="1">
    <citation type="journal article" date="2016" name="Nat. Commun.">
        <title>Thousands of microbial genomes shed light on interconnected biogeochemical processes in an aquifer system.</title>
        <authorList>
            <person name="Anantharaman K."/>
            <person name="Brown C.T."/>
            <person name="Hug L.A."/>
            <person name="Sharon I."/>
            <person name="Castelle C.J."/>
            <person name="Probst A.J."/>
            <person name="Thomas B.C."/>
            <person name="Singh A."/>
            <person name="Wilkins M.J."/>
            <person name="Karaoz U."/>
            <person name="Brodie E.L."/>
            <person name="Williams K.H."/>
            <person name="Hubbard S.S."/>
            <person name="Banfield J.F."/>
        </authorList>
    </citation>
    <scope>NUCLEOTIDE SEQUENCE [LARGE SCALE GENOMIC DNA]</scope>
</reference>
<dbReference type="SUPFAM" id="SSF69322">
    <property type="entry name" value="Tricorn protease domain 2"/>
    <property type="match status" value="1"/>
</dbReference>
<name>A0A1F5PNF6_9BACT</name>
<protein>
    <recommendedName>
        <fullName evidence="1">PEGA domain-containing protein</fullName>
    </recommendedName>
</protein>
<proteinExistence type="predicted"/>
<dbReference type="AlphaFoldDB" id="A0A1F5PNF6"/>
<dbReference type="Proteomes" id="UP000178377">
    <property type="component" value="Unassembled WGS sequence"/>
</dbReference>
<dbReference type="InterPro" id="IPR013229">
    <property type="entry name" value="PEGA"/>
</dbReference>
<feature type="domain" description="PEGA" evidence="1">
    <location>
        <begin position="44"/>
        <end position="105"/>
    </location>
</feature>
<comment type="caution">
    <text evidence="2">The sequence shown here is derived from an EMBL/GenBank/DDBJ whole genome shotgun (WGS) entry which is preliminary data.</text>
</comment>
<accession>A0A1F5PNF6</accession>
<dbReference type="STRING" id="1817828.A2722_01880"/>
<gene>
    <name evidence="2" type="ORF">A2722_01880</name>
</gene>
<dbReference type="Pfam" id="PF08308">
    <property type="entry name" value="PEGA"/>
    <property type="match status" value="1"/>
</dbReference>
<evidence type="ECO:0000313" key="3">
    <source>
        <dbReference type="Proteomes" id="UP000178377"/>
    </source>
</evidence>
<evidence type="ECO:0000259" key="1">
    <source>
        <dbReference type="Pfam" id="PF08308"/>
    </source>
</evidence>
<organism evidence="2 3">
    <name type="scientific">Candidatus Doudnabacteria bacterium RIFCSPHIGHO2_01_FULL_50_11</name>
    <dbReference type="NCBI Taxonomy" id="1817828"/>
    <lineage>
        <taxon>Bacteria</taxon>
        <taxon>Candidatus Doudnaibacteriota</taxon>
    </lineage>
</organism>
<evidence type="ECO:0000313" key="2">
    <source>
        <dbReference type="EMBL" id="OGE91210.1"/>
    </source>
</evidence>
<dbReference type="EMBL" id="MFEO01000003">
    <property type="protein sequence ID" value="OGE91210.1"/>
    <property type="molecule type" value="Genomic_DNA"/>
</dbReference>
<sequence>MKLRYRFGLLAALFLAFLVIAPIILLRTLGIQYDWQRHTLVQTGSIIARTAPRGATISLNGVETGQVTPATLSFLLPGEYDLGLVKSGYHTWVKHFSLESGRVVSAGPQNNPIVLFFEHPTETVLSTSTISLVSEGDNRWAVEATTSLAILNLVTQKSVYSAIQDKTSEPVSCSASGTHLFCHVGNNWYMINPDTGQTELLILHSIQPKKIVALTPVLLGLLDQNSTVFFYDVQKKLATQVTNRAFDIVLGEDSLLALTASQLLSIKPLEGQPQVLADGIGEYNQGELVPADGGRVYAILDDQLVSLIPLRQNIAQGVAYANWNKTDEGLLYGNENGFSLWSARSGSPPDEILRSSVPISHALYSDATKLAIYRQGSQIKVIEAYETPARNTITLIDQADNSIVSFAIDRDLKILFYLLSDGTLVKSEIR</sequence>